<dbReference type="RefSeq" id="WP_322423820.1">
    <property type="nucleotide sequence ID" value="NZ_JAXQPW010000001.1"/>
</dbReference>
<gene>
    <name evidence="2" type="ORF">SFC79_07310</name>
</gene>
<protein>
    <submittedName>
        <fullName evidence="2">SPFH domain-containing protein</fullName>
    </submittedName>
</protein>
<feature type="domain" description="Band 7" evidence="1">
    <location>
        <begin position="25"/>
        <end position="200"/>
    </location>
</feature>
<evidence type="ECO:0000313" key="2">
    <source>
        <dbReference type="EMBL" id="MDZ5661570.1"/>
    </source>
</evidence>
<keyword evidence="3" id="KW-1185">Reference proteome</keyword>
<name>A0ABU5KAV9_9ACTN</name>
<dbReference type="Pfam" id="PF01145">
    <property type="entry name" value="Band_7"/>
    <property type="match status" value="1"/>
</dbReference>
<dbReference type="Gene3D" id="3.30.479.30">
    <property type="entry name" value="Band 7 domain"/>
    <property type="match status" value="1"/>
</dbReference>
<dbReference type="InterPro" id="IPR001107">
    <property type="entry name" value="Band_7"/>
</dbReference>
<dbReference type="InterPro" id="IPR036013">
    <property type="entry name" value="Band_7/SPFH_dom_sf"/>
</dbReference>
<sequence length="336" mass="35958">MADIARYPFARHLRGSSTTHVGHVRNGRTIHAGVGASFWFRPLNAVLHEVPVDERELPLLFHARTSDFQDVTVQATITYRVTDPSTAAGRIDFSIDPETGAWRGTPLDQVAGLLTESAQQYAIDMLATVDLTDAMAGGVGPVRSVITDGLRADERLAETGIAVVGVRVVAVRPEPEVEKALRTPTRERVQQESDRATFERRAIAVERERAIGENELQTQIELARREEQLVSQRGANTRREAEEAAAAGAIAAEGEARRTVTLAEARAEGARLAGAAEGDAEAARMAAYRDVPEAVLLALAAKELAAHLPAIDTLVLSPDLVSTALAQLAGGRTAAS</sequence>
<accession>A0ABU5KAV9</accession>
<dbReference type="Proteomes" id="UP001291999">
    <property type="component" value="Unassembled WGS sequence"/>
</dbReference>
<dbReference type="SUPFAM" id="SSF117892">
    <property type="entry name" value="Band 7/SPFH domain"/>
    <property type="match status" value="1"/>
</dbReference>
<proteinExistence type="predicted"/>
<evidence type="ECO:0000259" key="1">
    <source>
        <dbReference type="Pfam" id="PF01145"/>
    </source>
</evidence>
<organism evidence="2 3">
    <name type="scientific">Nocardioides renjunii</name>
    <dbReference type="NCBI Taxonomy" id="3095075"/>
    <lineage>
        <taxon>Bacteria</taxon>
        <taxon>Bacillati</taxon>
        <taxon>Actinomycetota</taxon>
        <taxon>Actinomycetes</taxon>
        <taxon>Propionibacteriales</taxon>
        <taxon>Nocardioidaceae</taxon>
        <taxon>Nocardioides</taxon>
    </lineage>
</organism>
<dbReference type="EMBL" id="JAXQPW010000001">
    <property type="protein sequence ID" value="MDZ5661570.1"/>
    <property type="molecule type" value="Genomic_DNA"/>
</dbReference>
<comment type="caution">
    <text evidence="2">The sequence shown here is derived from an EMBL/GenBank/DDBJ whole genome shotgun (WGS) entry which is preliminary data.</text>
</comment>
<reference evidence="2 3" key="1">
    <citation type="submission" date="2023-11" db="EMBL/GenBank/DDBJ databases">
        <title>Novel species in genus Nocardioides.</title>
        <authorList>
            <person name="Zhou H."/>
        </authorList>
    </citation>
    <scope>NUCLEOTIDE SEQUENCE [LARGE SCALE GENOMIC DNA]</scope>
    <source>
        <strain evidence="2 3">S-58</strain>
    </source>
</reference>
<evidence type="ECO:0000313" key="3">
    <source>
        <dbReference type="Proteomes" id="UP001291999"/>
    </source>
</evidence>